<dbReference type="InterPro" id="IPR006578">
    <property type="entry name" value="MADF-dom"/>
</dbReference>
<dbReference type="InterPro" id="IPR039353">
    <property type="entry name" value="TF_Adf1"/>
</dbReference>
<dbReference type="STRING" id="28743.ENSCVAP00000023005"/>
<keyword evidence="1" id="KW-0539">Nucleus</keyword>
<feature type="region of interest" description="Disordered" evidence="2">
    <location>
        <begin position="103"/>
        <end position="131"/>
    </location>
</feature>
<name>A0A3Q2GCU9_CYPVA</name>
<evidence type="ECO:0000256" key="1">
    <source>
        <dbReference type="PROSITE-ProRule" id="PRU00371"/>
    </source>
</evidence>
<dbReference type="GO" id="GO:0006357">
    <property type="term" value="P:regulation of transcription by RNA polymerase II"/>
    <property type="evidence" value="ECO:0007669"/>
    <property type="project" value="TreeGrafter"/>
</dbReference>
<evidence type="ECO:0000313" key="6">
    <source>
        <dbReference type="Proteomes" id="UP000265020"/>
    </source>
</evidence>
<dbReference type="Ensembl" id="ENSCVAT00000007845.1">
    <property type="protein sequence ID" value="ENSCVAP00000023005.1"/>
    <property type="gene ID" value="ENSCVAG00000006063.1"/>
</dbReference>
<proteinExistence type="predicted"/>
<evidence type="ECO:0000259" key="3">
    <source>
        <dbReference type="PROSITE" id="PS51029"/>
    </source>
</evidence>
<protein>
    <recommendedName>
        <fullName evidence="7">MADF domain-containing protein</fullName>
    </recommendedName>
</protein>
<dbReference type="AlphaFoldDB" id="A0A3Q2GCU9"/>
<evidence type="ECO:0000256" key="2">
    <source>
        <dbReference type="SAM" id="MobiDB-lite"/>
    </source>
</evidence>
<evidence type="ECO:0000313" key="5">
    <source>
        <dbReference type="Ensembl" id="ENSCVAP00000023005.1"/>
    </source>
</evidence>
<dbReference type="GO" id="GO:0003677">
    <property type="term" value="F:DNA binding"/>
    <property type="evidence" value="ECO:0007669"/>
    <property type="project" value="InterPro"/>
</dbReference>
<dbReference type="Pfam" id="PF02944">
    <property type="entry name" value="BESS"/>
    <property type="match status" value="1"/>
</dbReference>
<evidence type="ECO:0008006" key="7">
    <source>
        <dbReference type="Google" id="ProtNLM"/>
    </source>
</evidence>
<comment type="subcellular location">
    <subcellularLocation>
        <location evidence="1">Nucleus</location>
    </subcellularLocation>
</comment>
<dbReference type="GO" id="GO:0005634">
    <property type="term" value="C:nucleus"/>
    <property type="evidence" value="ECO:0007669"/>
    <property type="project" value="UniProtKB-SubCell"/>
</dbReference>
<dbReference type="Proteomes" id="UP000265020">
    <property type="component" value="Unassembled WGS sequence"/>
</dbReference>
<organism evidence="5 6">
    <name type="scientific">Cyprinodon variegatus</name>
    <name type="common">Sheepshead minnow</name>
    <dbReference type="NCBI Taxonomy" id="28743"/>
    <lineage>
        <taxon>Eukaryota</taxon>
        <taxon>Metazoa</taxon>
        <taxon>Chordata</taxon>
        <taxon>Craniata</taxon>
        <taxon>Vertebrata</taxon>
        <taxon>Euteleostomi</taxon>
        <taxon>Actinopterygii</taxon>
        <taxon>Neopterygii</taxon>
        <taxon>Teleostei</taxon>
        <taxon>Neoteleostei</taxon>
        <taxon>Acanthomorphata</taxon>
        <taxon>Ovalentaria</taxon>
        <taxon>Atherinomorphae</taxon>
        <taxon>Cyprinodontiformes</taxon>
        <taxon>Cyprinodontidae</taxon>
        <taxon>Cyprinodon</taxon>
    </lineage>
</organism>
<dbReference type="PROSITE" id="PS51029">
    <property type="entry name" value="MADF"/>
    <property type="match status" value="1"/>
</dbReference>
<dbReference type="InterPro" id="IPR004210">
    <property type="entry name" value="BESS_motif"/>
</dbReference>
<dbReference type="Pfam" id="PF10545">
    <property type="entry name" value="MADF_DNA_bdg"/>
    <property type="match status" value="1"/>
</dbReference>
<dbReference type="PANTHER" id="PTHR12243">
    <property type="entry name" value="MADF DOMAIN TRANSCRIPTION FACTOR"/>
    <property type="match status" value="1"/>
</dbReference>
<feature type="domain" description="MADF" evidence="3">
    <location>
        <begin position="7"/>
        <end position="98"/>
    </location>
</feature>
<reference evidence="5" key="2">
    <citation type="submission" date="2025-09" db="UniProtKB">
        <authorList>
            <consortium name="Ensembl"/>
        </authorList>
    </citation>
    <scope>IDENTIFICATION</scope>
</reference>
<reference evidence="5" key="1">
    <citation type="submission" date="2025-08" db="UniProtKB">
        <authorList>
            <consortium name="Ensembl"/>
        </authorList>
    </citation>
    <scope>IDENTIFICATION</scope>
</reference>
<sequence>MAAMEEKLIIAFCSHPVLYDQLSYQYRDKSRKDLAWKRISEEIGLSEDVCRKRWKTLRDTYVREVKKEKERKRSGAAAGTAQRWKYLAVLSFLEPFVTPREATSNMQGRVEEEQAAEYSHPEEPEEYSGLSDARGLFSETRDEPTEFEREMLEVLKSSTISDPCCEDGYFLRSLLPLLKKVPPESKDFVKFQIHKLLYESSTVTLNLEPSE</sequence>
<feature type="domain" description="BESS" evidence="4">
    <location>
        <begin position="164"/>
        <end position="203"/>
    </location>
</feature>
<evidence type="ECO:0000259" key="4">
    <source>
        <dbReference type="PROSITE" id="PS51031"/>
    </source>
</evidence>
<dbReference type="OMA" id="CKRWKYS"/>
<dbReference type="GO" id="GO:0005667">
    <property type="term" value="C:transcription regulator complex"/>
    <property type="evidence" value="ECO:0007669"/>
    <property type="project" value="TreeGrafter"/>
</dbReference>
<accession>A0A3Q2GCU9</accession>
<dbReference type="PANTHER" id="PTHR12243:SF48">
    <property type="entry name" value="MADF DOMAIN-CONTAINING PROTEIN"/>
    <property type="match status" value="1"/>
</dbReference>
<keyword evidence="6" id="KW-1185">Reference proteome</keyword>
<dbReference type="GeneTree" id="ENSGT00600000084860"/>
<dbReference type="PROSITE" id="PS51031">
    <property type="entry name" value="BESS"/>
    <property type="match status" value="1"/>
</dbReference>
<dbReference type="SMART" id="SM00595">
    <property type="entry name" value="MADF"/>
    <property type="match status" value="1"/>
</dbReference>